<evidence type="ECO:0000313" key="12">
    <source>
        <dbReference type="Proteomes" id="UP000824247"/>
    </source>
</evidence>
<dbReference type="EC" id="3.6.5.4" evidence="9"/>
<keyword evidence="1 9" id="KW-1003">Cell membrane</keyword>
<evidence type="ECO:0000256" key="4">
    <source>
        <dbReference type="ARBA" id="ARBA00022801"/>
    </source>
</evidence>
<dbReference type="Gene3D" id="1.20.120.140">
    <property type="entry name" value="Signal recognition particle SRP54, nucleotide-binding domain"/>
    <property type="match status" value="1"/>
</dbReference>
<dbReference type="FunFam" id="3.40.50.300:FF:000053">
    <property type="entry name" value="Signal recognition particle receptor FtsY"/>
    <property type="match status" value="1"/>
</dbReference>
<dbReference type="GO" id="GO:0005525">
    <property type="term" value="F:GTP binding"/>
    <property type="evidence" value="ECO:0007669"/>
    <property type="project" value="UniProtKB-UniRule"/>
</dbReference>
<evidence type="ECO:0000256" key="5">
    <source>
        <dbReference type="ARBA" id="ARBA00023134"/>
    </source>
</evidence>
<keyword evidence="4 9" id="KW-0378">Hydrolase</keyword>
<comment type="subunit">
    <text evidence="9">Part of the signal recognition particle protein translocation system, which is composed of SRP and FtsY.</text>
</comment>
<dbReference type="PANTHER" id="PTHR43134">
    <property type="entry name" value="SIGNAL RECOGNITION PARTICLE RECEPTOR SUBUNIT ALPHA"/>
    <property type="match status" value="1"/>
</dbReference>
<feature type="binding site" evidence="9">
    <location>
        <begin position="146"/>
        <end position="153"/>
    </location>
    <ligand>
        <name>GTP</name>
        <dbReference type="ChEBI" id="CHEBI:37565"/>
    </ligand>
</feature>
<evidence type="ECO:0000256" key="3">
    <source>
        <dbReference type="ARBA" id="ARBA00022741"/>
    </source>
</evidence>
<evidence type="ECO:0000313" key="11">
    <source>
        <dbReference type="EMBL" id="MBU3830631.1"/>
    </source>
</evidence>
<comment type="caution">
    <text evidence="9">Lacks conserved residue(s) required for the propagation of feature annotation.</text>
</comment>
<dbReference type="InterPro" id="IPR000897">
    <property type="entry name" value="SRP54_GTPase_dom"/>
</dbReference>
<reference evidence="11" key="2">
    <citation type="submission" date="2021-04" db="EMBL/GenBank/DDBJ databases">
        <authorList>
            <person name="Gilroy R."/>
        </authorList>
    </citation>
    <scope>NUCLEOTIDE SEQUENCE</scope>
    <source>
        <strain evidence="11">A5-1222</strain>
    </source>
</reference>
<name>A0A9E2NVT8_9BACT</name>
<organism evidence="11 12">
    <name type="scientific">Candidatus Ureaplasma intestinipullorum</name>
    <dbReference type="NCBI Taxonomy" id="2838770"/>
    <lineage>
        <taxon>Bacteria</taxon>
        <taxon>Bacillati</taxon>
        <taxon>Mycoplasmatota</taxon>
        <taxon>Mycoplasmoidales</taxon>
        <taxon>Mycoplasmoidaceae</taxon>
        <taxon>Ureaplasma</taxon>
    </lineage>
</organism>
<keyword evidence="7 9" id="KW-0675">Receptor</keyword>
<keyword evidence="5 9" id="KW-0342">GTP-binding</keyword>
<dbReference type="InterPro" id="IPR036225">
    <property type="entry name" value="SRP/SRP_N"/>
</dbReference>
<gene>
    <name evidence="9 11" type="primary">ftsY</name>
    <name evidence="11" type="ORF">H9897_00500</name>
</gene>
<dbReference type="GO" id="GO:0005886">
    <property type="term" value="C:plasma membrane"/>
    <property type="evidence" value="ECO:0007669"/>
    <property type="project" value="UniProtKB-SubCell"/>
</dbReference>
<dbReference type="InterPro" id="IPR003593">
    <property type="entry name" value="AAA+_ATPase"/>
</dbReference>
<dbReference type="Proteomes" id="UP000824247">
    <property type="component" value="Unassembled WGS sequence"/>
</dbReference>
<evidence type="ECO:0000256" key="9">
    <source>
        <dbReference type="HAMAP-Rule" id="MF_00920"/>
    </source>
</evidence>
<dbReference type="SMART" id="SM00962">
    <property type="entry name" value="SRP54"/>
    <property type="match status" value="1"/>
</dbReference>
<dbReference type="SUPFAM" id="SSF47364">
    <property type="entry name" value="Domain of the SRP/SRP receptor G-proteins"/>
    <property type="match status" value="1"/>
</dbReference>
<accession>A0A9E2NVT8</accession>
<dbReference type="Gene3D" id="3.40.50.300">
    <property type="entry name" value="P-loop containing nucleotide triphosphate hydrolases"/>
    <property type="match status" value="1"/>
</dbReference>
<reference evidence="11" key="1">
    <citation type="journal article" date="2021" name="PeerJ">
        <title>Extensive microbial diversity within the chicken gut microbiome revealed by metagenomics and culture.</title>
        <authorList>
            <person name="Gilroy R."/>
            <person name="Ravi A."/>
            <person name="Getino M."/>
            <person name="Pursley I."/>
            <person name="Horton D.L."/>
            <person name="Alikhan N.F."/>
            <person name="Baker D."/>
            <person name="Gharbi K."/>
            <person name="Hall N."/>
            <person name="Watson M."/>
            <person name="Adriaenssens E.M."/>
            <person name="Foster-Nyarko E."/>
            <person name="Jarju S."/>
            <person name="Secka A."/>
            <person name="Antonio M."/>
            <person name="Oren A."/>
            <person name="Chaudhuri R.R."/>
            <person name="La Ragione R."/>
            <person name="Hildebrand F."/>
            <person name="Pallen M.J."/>
        </authorList>
    </citation>
    <scope>NUCLEOTIDE SEQUENCE</scope>
    <source>
        <strain evidence="11">A5-1222</strain>
    </source>
</reference>
<feature type="domain" description="SRP54-type proteins GTP-binding" evidence="10">
    <location>
        <begin position="314"/>
        <end position="327"/>
    </location>
</feature>
<comment type="subcellular location">
    <subcellularLocation>
        <location evidence="9">Cell membrane</location>
        <topology evidence="9">Peripheral membrane protein</topology>
        <orientation evidence="9">Cytoplasmic side</orientation>
    </subcellularLocation>
    <subcellularLocation>
        <location evidence="9">Cytoplasm</location>
    </subcellularLocation>
</comment>
<proteinExistence type="inferred from homology"/>
<comment type="caution">
    <text evidence="11">The sequence shown here is derived from an EMBL/GenBank/DDBJ whole genome shotgun (WGS) entry which is preliminary data.</text>
</comment>
<dbReference type="HAMAP" id="MF_00920">
    <property type="entry name" value="FtsY"/>
    <property type="match status" value="1"/>
</dbReference>
<dbReference type="InterPro" id="IPR004390">
    <property type="entry name" value="SR_rcpt_FtsY"/>
</dbReference>
<dbReference type="InterPro" id="IPR013822">
    <property type="entry name" value="Signal_recog_particl_SRP54_hlx"/>
</dbReference>
<sequence>MGFFKKIFNKFTNKNDDTVEKISQKNEENRIFKVSDNQKKFDEGLRKSSSTLNDAIVELFTKHENINFEFYESLEEMLIMYDVGYVATTKIVKAIEEEVNYRHVKDPKLIKQILIDKIFTYYIQDTDINTNINLYNDKTNVVLVVGVNGVGKTTSIAKITKYFVDQNKKVLLVAGDTFRAGAVEQLKIWSERLGVDIVVPNKVGQETASVIYEGVKKGYEEKYDLVICDTSGRLQNKVNLMNELKKINDIIKRYDPTAPHETLLVLDATTGQSGLSQAQAFNEVTKLTGIVLAKMDSTSKGGIVLAIKDMFNLPVKFIGLGEQLEDLKPFDLEQFVDAMAAGFDKAIINE</sequence>
<comment type="function">
    <text evidence="9">Involved in targeting and insertion of nascent membrane proteins into the cytoplasmic membrane. Acts as a receptor for the complex formed by the signal recognition particle (SRP) and the ribosome-nascent chain (RNC).</text>
</comment>
<keyword evidence="6 9" id="KW-0472">Membrane</keyword>
<dbReference type="GO" id="GO:0006614">
    <property type="term" value="P:SRP-dependent cotranslational protein targeting to membrane"/>
    <property type="evidence" value="ECO:0007669"/>
    <property type="project" value="InterPro"/>
</dbReference>
<dbReference type="SMART" id="SM00963">
    <property type="entry name" value="SRP54_N"/>
    <property type="match status" value="1"/>
</dbReference>
<evidence type="ECO:0000256" key="1">
    <source>
        <dbReference type="ARBA" id="ARBA00022475"/>
    </source>
</evidence>
<evidence type="ECO:0000259" key="10">
    <source>
        <dbReference type="PROSITE" id="PS00300"/>
    </source>
</evidence>
<dbReference type="GO" id="GO:0003924">
    <property type="term" value="F:GTPase activity"/>
    <property type="evidence" value="ECO:0007669"/>
    <property type="project" value="UniProtKB-UniRule"/>
</dbReference>
<dbReference type="SUPFAM" id="SSF52540">
    <property type="entry name" value="P-loop containing nucleoside triphosphate hydrolases"/>
    <property type="match status" value="1"/>
</dbReference>
<dbReference type="NCBIfam" id="TIGR00064">
    <property type="entry name" value="ftsY"/>
    <property type="match status" value="1"/>
</dbReference>
<dbReference type="InterPro" id="IPR042101">
    <property type="entry name" value="SRP54_N_sf"/>
</dbReference>
<dbReference type="EMBL" id="JAHLFM010000008">
    <property type="protein sequence ID" value="MBU3830631.1"/>
    <property type="molecule type" value="Genomic_DNA"/>
</dbReference>
<feature type="binding site" evidence="9">
    <location>
        <begin position="229"/>
        <end position="233"/>
    </location>
    <ligand>
        <name>GTP</name>
        <dbReference type="ChEBI" id="CHEBI:37565"/>
    </ligand>
</feature>
<comment type="similarity">
    <text evidence="9">Belongs to the GTP-binding SRP family. FtsY subfamily.</text>
</comment>
<dbReference type="Pfam" id="PF00448">
    <property type="entry name" value="SRP54"/>
    <property type="match status" value="1"/>
</dbReference>
<dbReference type="PANTHER" id="PTHR43134:SF1">
    <property type="entry name" value="SIGNAL RECOGNITION PARTICLE RECEPTOR SUBUNIT ALPHA"/>
    <property type="match status" value="1"/>
</dbReference>
<dbReference type="PROSITE" id="PS00300">
    <property type="entry name" value="SRP54"/>
    <property type="match status" value="1"/>
</dbReference>
<evidence type="ECO:0000256" key="2">
    <source>
        <dbReference type="ARBA" id="ARBA00022490"/>
    </source>
</evidence>
<dbReference type="AlphaFoldDB" id="A0A9E2NVT8"/>
<dbReference type="SMART" id="SM00382">
    <property type="entry name" value="AAA"/>
    <property type="match status" value="1"/>
</dbReference>
<keyword evidence="2 9" id="KW-0963">Cytoplasm</keyword>
<dbReference type="GO" id="GO:0005047">
    <property type="term" value="F:signal recognition particle binding"/>
    <property type="evidence" value="ECO:0007669"/>
    <property type="project" value="TreeGrafter"/>
</dbReference>
<dbReference type="InterPro" id="IPR027417">
    <property type="entry name" value="P-loop_NTPase"/>
</dbReference>
<evidence type="ECO:0000256" key="6">
    <source>
        <dbReference type="ARBA" id="ARBA00023136"/>
    </source>
</evidence>
<protein>
    <recommendedName>
        <fullName evidence="9">Signal recognition particle receptor FtsY</fullName>
        <shortName evidence="9">SRP receptor</shortName>
        <ecNumber evidence="9">3.6.5.4</ecNumber>
    </recommendedName>
</protein>
<evidence type="ECO:0000256" key="7">
    <source>
        <dbReference type="ARBA" id="ARBA00023170"/>
    </source>
</evidence>
<comment type="catalytic activity">
    <reaction evidence="8 9">
        <text>GTP + H2O = GDP + phosphate + H(+)</text>
        <dbReference type="Rhea" id="RHEA:19669"/>
        <dbReference type="ChEBI" id="CHEBI:15377"/>
        <dbReference type="ChEBI" id="CHEBI:15378"/>
        <dbReference type="ChEBI" id="CHEBI:37565"/>
        <dbReference type="ChEBI" id="CHEBI:43474"/>
        <dbReference type="ChEBI" id="CHEBI:58189"/>
        <dbReference type="EC" id="3.6.5.4"/>
    </reaction>
</comment>
<dbReference type="Pfam" id="PF02881">
    <property type="entry name" value="SRP54_N"/>
    <property type="match status" value="1"/>
</dbReference>
<dbReference type="GO" id="GO:0005737">
    <property type="term" value="C:cytoplasm"/>
    <property type="evidence" value="ECO:0007669"/>
    <property type="project" value="UniProtKB-SubCell"/>
</dbReference>
<keyword evidence="3 9" id="KW-0547">Nucleotide-binding</keyword>
<evidence type="ECO:0000256" key="8">
    <source>
        <dbReference type="ARBA" id="ARBA00048027"/>
    </source>
</evidence>